<proteinExistence type="predicted"/>
<keyword evidence="3" id="KW-1185">Reference proteome</keyword>
<dbReference type="EMBL" id="CP144745">
    <property type="protein sequence ID" value="WVZ53430.1"/>
    <property type="molecule type" value="Genomic_DNA"/>
</dbReference>
<sequence length="223" mass="23483">MSSSSASSRRPAPTGFGLSLAVVVAGPNLRGRQRRTPPWRRLQPPSLAGPPSLGFVTVAARLPLDPASGRRRQVGSTGSDPPRRHGGSPARRGLHVVHGARAPARCRVPPDPALAAGGRLPRTRHTCRGGGRGAPPSLSRHRAAPPCAVAAGATLPPATRGIAPPSAPRAATCAPGSIPSLLWCVWMNDDLTRGRWELSQRLWLLFNSVTLPSPYRGMLSGYR</sequence>
<gene>
    <name evidence="2" type="ORF">U9M48_004374</name>
</gene>
<name>A0AAQ3SKQ7_PASNO</name>
<evidence type="ECO:0000313" key="3">
    <source>
        <dbReference type="Proteomes" id="UP001341281"/>
    </source>
</evidence>
<reference evidence="2 3" key="1">
    <citation type="submission" date="2024-02" db="EMBL/GenBank/DDBJ databases">
        <title>High-quality chromosome-scale genome assembly of Pensacola bahiagrass (Paspalum notatum Flugge var. saurae).</title>
        <authorList>
            <person name="Vega J.M."/>
            <person name="Podio M."/>
            <person name="Orjuela J."/>
            <person name="Siena L.A."/>
            <person name="Pessino S.C."/>
            <person name="Combes M.C."/>
            <person name="Mariac C."/>
            <person name="Albertini E."/>
            <person name="Pupilli F."/>
            <person name="Ortiz J.P.A."/>
            <person name="Leblanc O."/>
        </authorList>
    </citation>
    <scope>NUCLEOTIDE SEQUENCE [LARGE SCALE GENOMIC DNA]</scope>
    <source>
        <strain evidence="2">R1</strain>
        <tissue evidence="2">Leaf</tissue>
    </source>
</reference>
<accession>A0AAQ3SKQ7</accession>
<organism evidence="2 3">
    <name type="scientific">Paspalum notatum var. saurae</name>
    <dbReference type="NCBI Taxonomy" id="547442"/>
    <lineage>
        <taxon>Eukaryota</taxon>
        <taxon>Viridiplantae</taxon>
        <taxon>Streptophyta</taxon>
        <taxon>Embryophyta</taxon>
        <taxon>Tracheophyta</taxon>
        <taxon>Spermatophyta</taxon>
        <taxon>Magnoliopsida</taxon>
        <taxon>Liliopsida</taxon>
        <taxon>Poales</taxon>
        <taxon>Poaceae</taxon>
        <taxon>PACMAD clade</taxon>
        <taxon>Panicoideae</taxon>
        <taxon>Andropogonodae</taxon>
        <taxon>Paspaleae</taxon>
        <taxon>Paspalinae</taxon>
        <taxon>Paspalum</taxon>
    </lineage>
</organism>
<dbReference type="AlphaFoldDB" id="A0AAQ3SKQ7"/>
<protein>
    <submittedName>
        <fullName evidence="2">Uncharacterized protein</fullName>
    </submittedName>
</protein>
<evidence type="ECO:0000313" key="2">
    <source>
        <dbReference type="EMBL" id="WVZ53430.1"/>
    </source>
</evidence>
<feature type="region of interest" description="Disordered" evidence="1">
    <location>
        <begin position="26"/>
        <end position="142"/>
    </location>
</feature>
<evidence type="ECO:0000256" key="1">
    <source>
        <dbReference type="SAM" id="MobiDB-lite"/>
    </source>
</evidence>
<dbReference type="Proteomes" id="UP001341281">
    <property type="component" value="Chromosome 01"/>
</dbReference>